<keyword evidence="1" id="KW-0732">Signal</keyword>
<organism evidence="2 3">
    <name type="scientific">Vibrio celticus</name>
    <dbReference type="NCBI Taxonomy" id="446372"/>
    <lineage>
        <taxon>Bacteria</taxon>
        <taxon>Pseudomonadati</taxon>
        <taxon>Pseudomonadota</taxon>
        <taxon>Gammaproteobacteria</taxon>
        <taxon>Vibrionales</taxon>
        <taxon>Vibrionaceae</taxon>
        <taxon>Vibrio</taxon>
    </lineage>
</organism>
<evidence type="ECO:0000256" key="1">
    <source>
        <dbReference type="SAM" id="SignalP"/>
    </source>
</evidence>
<dbReference type="EMBL" id="FLQZ01000063">
    <property type="protein sequence ID" value="SBT14166.1"/>
    <property type="molecule type" value="Genomic_DNA"/>
</dbReference>
<accession>A0A1C3JG69</accession>
<dbReference type="SUPFAM" id="SSF53850">
    <property type="entry name" value="Periplasmic binding protein-like II"/>
    <property type="match status" value="1"/>
</dbReference>
<evidence type="ECO:0000313" key="2">
    <source>
        <dbReference type="EMBL" id="SBT14166.1"/>
    </source>
</evidence>
<gene>
    <name evidence="2" type="ORF">VCE7224_02928</name>
</gene>
<keyword evidence="3" id="KW-1185">Reference proteome</keyword>
<protein>
    <submittedName>
        <fullName evidence="2">Uncharacterized protein</fullName>
    </submittedName>
</protein>
<name>A0A1C3JG69_9VIBR</name>
<evidence type="ECO:0000313" key="3">
    <source>
        <dbReference type="Proteomes" id="UP000092819"/>
    </source>
</evidence>
<sequence length="283" mass="32265">MKIYQSKNIFLMLVAISATFMAHAEIKTPMVFPGRDTLILELIDLALEKSAASHDITHADEYLSDARLVEEVRNGNIDVMWAGASQDLQNQLEAIKIPIFKGLAGYRTFVIEKNSQNKFFGVKNIDDLRKLKAGLGRFWSDTRILESANLDVVKPVKAESLFHMVEGDRFDYLPLGVHESHGVVRDQHELELAVEENILLVYPSAMYFYVSKENKQLYHSLNSGLEMAIADGSFDEVFYNSQLIKETFKSSLIAERNIINIKNPYLPLDAPINRKELWLDINR</sequence>
<reference evidence="3" key="1">
    <citation type="submission" date="2016-06" db="EMBL/GenBank/DDBJ databases">
        <authorList>
            <person name="Rodrigo-Torres L."/>
            <person name="Arahal D.R."/>
        </authorList>
    </citation>
    <scope>NUCLEOTIDE SEQUENCE [LARGE SCALE GENOMIC DNA]</scope>
    <source>
        <strain evidence="3">CECT 7224</strain>
    </source>
</reference>
<dbReference type="Gene3D" id="3.40.190.10">
    <property type="entry name" value="Periplasmic binding protein-like II"/>
    <property type="match status" value="2"/>
</dbReference>
<feature type="chain" id="PRO_5008676689" evidence="1">
    <location>
        <begin position="25"/>
        <end position="283"/>
    </location>
</feature>
<dbReference type="AlphaFoldDB" id="A0A1C3JG69"/>
<proteinExistence type="predicted"/>
<dbReference type="Proteomes" id="UP000092819">
    <property type="component" value="Unassembled WGS sequence"/>
</dbReference>
<dbReference type="RefSeq" id="WP_065676866.1">
    <property type="nucleotide sequence ID" value="NZ_AP025464.1"/>
</dbReference>
<feature type="signal peptide" evidence="1">
    <location>
        <begin position="1"/>
        <end position="24"/>
    </location>
</feature>